<organism evidence="3 4">
    <name type="scientific">Folsomia candida</name>
    <name type="common">Springtail</name>
    <dbReference type="NCBI Taxonomy" id="158441"/>
    <lineage>
        <taxon>Eukaryota</taxon>
        <taxon>Metazoa</taxon>
        <taxon>Ecdysozoa</taxon>
        <taxon>Arthropoda</taxon>
        <taxon>Hexapoda</taxon>
        <taxon>Collembola</taxon>
        <taxon>Entomobryomorpha</taxon>
        <taxon>Isotomoidea</taxon>
        <taxon>Isotomidae</taxon>
        <taxon>Proisotominae</taxon>
        <taxon>Folsomia</taxon>
    </lineage>
</organism>
<keyword evidence="2" id="KW-0472">Membrane</keyword>
<dbReference type="AlphaFoldDB" id="A0A226E4Y8"/>
<dbReference type="Proteomes" id="UP000198287">
    <property type="component" value="Unassembled WGS sequence"/>
</dbReference>
<evidence type="ECO:0000256" key="1">
    <source>
        <dbReference type="SAM" id="MobiDB-lite"/>
    </source>
</evidence>
<protein>
    <submittedName>
        <fullName evidence="3">Uncharacterized protein</fullName>
    </submittedName>
</protein>
<keyword evidence="2" id="KW-1133">Transmembrane helix</keyword>
<keyword evidence="4" id="KW-1185">Reference proteome</keyword>
<name>A0A226E4Y8_FOLCA</name>
<keyword evidence="2" id="KW-0812">Transmembrane</keyword>
<feature type="compositionally biased region" description="Basic and acidic residues" evidence="1">
    <location>
        <begin position="27"/>
        <end position="42"/>
    </location>
</feature>
<evidence type="ECO:0000313" key="4">
    <source>
        <dbReference type="Proteomes" id="UP000198287"/>
    </source>
</evidence>
<sequence>MVEVDNSAMVAAAGDGNLPPPPPAQQRAEHGEHHHQRNRQETRQNQNDQRRQRRENRGPSHQLIEMARHWVLEEDSADEVSNADNCYCAPNRVCCFPPCSKLGSTVELFSFADGFIYTCVTIFVAYNICALDIKQKQSTMKDSLWMLFAAYFSSAVVGWTLLLCIPFMKRWPGIFYMVCNTYASALLIGHMVWLKVEWNYMHAVPLAIRVYEMWLVFSWDRYLLRRRARLNAMEDDNIHRLNESVTTVADPDSQLIDLVHAAKEPEPPQNHSHHNRPHQHLHLPAMA</sequence>
<evidence type="ECO:0000256" key="2">
    <source>
        <dbReference type="SAM" id="Phobius"/>
    </source>
</evidence>
<feature type="transmembrane region" description="Helical" evidence="2">
    <location>
        <begin position="114"/>
        <end position="133"/>
    </location>
</feature>
<reference evidence="3 4" key="1">
    <citation type="submission" date="2015-12" db="EMBL/GenBank/DDBJ databases">
        <title>The genome of Folsomia candida.</title>
        <authorList>
            <person name="Faddeeva A."/>
            <person name="Derks M.F."/>
            <person name="Anvar Y."/>
            <person name="Smit S."/>
            <person name="Van Straalen N."/>
            <person name="Roelofs D."/>
        </authorList>
    </citation>
    <scope>NUCLEOTIDE SEQUENCE [LARGE SCALE GENOMIC DNA]</scope>
    <source>
        <strain evidence="3 4">VU population</strain>
        <tissue evidence="3">Whole body</tissue>
    </source>
</reference>
<feature type="region of interest" description="Disordered" evidence="1">
    <location>
        <begin position="264"/>
        <end position="287"/>
    </location>
</feature>
<evidence type="ECO:0000313" key="3">
    <source>
        <dbReference type="EMBL" id="OXA52509.1"/>
    </source>
</evidence>
<comment type="caution">
    <text evidence="3">The sequence shown here is derived from an EMBL/GenBank/DDBJ whole genome shotgun (WGS) entry which is preliminary data.</text>
</comment>
<gene>
    <name evidence="3" type="ORF">Fcan01_12243</name>
</gene>
<accession>A0A226E4Y8</accession>
<dbReference type="EMBL" id="LNIX01000006">
    <property type="protein sequence ID" value="OXA52509.1"/>
    <property type="molecule type" value="Genomic_DNA"/>
</dbReference>
<proteinExistence type="predicted"/>
<feature type="transmembrane region" description="Helical" evidence="2">
    <location>
        <begin position="145"/>
        <end position="168"/>
    </location>
</feature>
<feature type="transmembrane region" description="Helical" evidence="2">
    <location>
        <begin position="174"/>
        <end position="194"/>
    </location>
</feature>
<feature type="region of interest" description="Disordered" evidence="1">
    <location>
        <begin position="1"/>
        <end position="60"/>
    </location>
</feature>
<feature type="compositionally biased region" description="Basic residues" evidence="1">
    <location>
        <begin position="271"/>
        <end position="281"/>
    </location>
</feature>